<dbReference type="EMBL" id="AFZE01000045">
    <property type="protein sequence ID" value="EHL13014.1"/>
    <property type="molecule type" value="Genomic_DNA"/>
</dbReference>
<dbReference type="AlphaFoldDB" id="G9X1P1"/>
<feature type="transmembrane region" description="Helical" evidence="7">
    <location>
        <begin position="132"/>
        <end position="157"/>
    </location>
</feature>
<feature type="transmembrane region" description="Helical" evidence="7">
    <location>
        <begin position="9"/>
        <end position="30"/>
    </location>
</feature>
<evidence type="ECO:0000259" key="8">
    <source>
        <dbReference type="PROSITE" id="PS50928"/>
    </source>
</evidence>
<dbReference type="PROSITE" id="PS50928">
    <property type="entry name" value="ABC_TM1"/>
    <property type="match status" value="1"/>
</dbReference>
<feature type="domain" description="ABC transmembrane type-1" evidence="8">
    <location>
        <begin position="95"/>
        <end position="306"/>
    </location>
</feature>
<dbReference type="EMBL" id="AFZG01000019">
    <property type="protein sequence ID" value="EHL19509.1"/>
    <property type="molecule type" value="Genomic_DNA"/>
</dbReference>
<dbReference type="GO" id="GO:0005886">
    <property type="term" value="C:plasma membrane"/>
    <property type="evidence" value="ECO:0007669"/>
    <property type="project" value="UniProtKB-SubCell"/>
</dbReference>
<evidence type="ECO:0000256" key="2">
    <source>
        <dbReference type="ARBA" id="ARBA00022448"/>
    </source>
</evidence>
<evidence type="ECO:0000313" key="10">
    <source>
        <dbReference type="EMBL" id="EHL19509.1"/>
    </source>
</evidence>
<accession>G9XC22</accession>
<dbReference type="Pfam" id="PF00528">
    <property type="entry name" value="BPD_transp_1"/>
    <property type="match status" value="1"/>
</dbReference>
<sequence length="320" mass="36341">MWKTIFRRILIMIPQLFVLSILVFILAKLMPGDALTGLLNPNIDQNVVEQLRIQSGYYDPWYIQYGRWITKAMQGDFGMSYNYKLPVMSVIGVRAMNSFALSLFAIIIMYAASIPIGIFAGKNQGSKFDKTVVFFNFFIFAIPSFVMYLFFILIFGYKLKWFPTIGSVSSDVVKGTFAYYMSKLHHMIMPAVCIAIISSVSTIQYLRNEVIDAKTQDYVKTARSKGVPMQKVYTYHIFRNSLLPIAAFFGFQISGLLGGSVIAESIFNYQGMGKFFLESIQTRDFSVVTSLILIYGFLFLLGSLISDITMSIVDPRIRIE</sequence>
<dbReference type="InterPro" id="IPR000515">
    <property type="entry name" value="MetI-like"/>
</dbReference>
<evidence type="ECO:0000313" key="11">
    <source>
        <dbReference type="Proteomes" id="UP000003379"/>
    </source>
</evidence>
<evidence type="ECO:0000256" key="7">
    <source>
        <dbReference type="RuleBase" id="RU363032"/>
    </source>
</evidence>
<accession>G9X1P1</accession>
<evidence type="ECO:0000256" key="3">
    <source>
        <dbReference type="ARBA" id="ARBA00022475"/>
    </source>
</evidence>
<dbReference type="PANTHER" id="PTHR30465">
    <property type="entry name" value="INNER MEMBRANE ABC TRANSPORTER"/>
    <property type="match status" value="1"/>
</dbReference>
<feature type="transmembrane region" description="Helical" evidence="7">
    <location>
        <begin position="99"/>
        <end position="120"/>
    </location>
</feature>
<keyword evidence="5 7" id="KW-1133">Transmembrane helix</keyword>
<organism evidence="9 12">
    <name type="scientific">Peptoanaerobacter stomatis</name>
    <dbReference type="NCBI Taxonomy" id="796937"/>
    <lineage>
        <taxon>Bacteria</taxon>
        <taxon>Bacillati</taxon>
        <taxon>Bacillota</taxon>
        <taxon>Clostridia</taxon>
        <taxon>Peptostreptococcales</taxon>
        <taxon>Filifactoraceae</taxon>
        <taxon>Peptoanaerobacter</taxon>
    </lineage>
</organism>
<reference evidence="9 12" key="1">
    <citation type="submission" date="2011-08" db="EMBL/GenBank/DDBJ databases">
        <title>The Genome Sequence of Eubacteriaceae bacterium ACC19a.</title>
        <authorList>
            <consortium name="The Broad Institute Genome Sequencing Platform"/>
            <person name="Earl A."/>
            <person name="Ward D."/>
            <person name="Feldgarden M."/>
            <person name="Gevers D."/>
            <person name="Sizova M."/>
            <person name="Hazen A."/>
            <person name="Epstein S."/>
            <person name="Young S.K."/>
            <person name="Zeng Q."/>
            <person name="Gargeya S."/>
            <person name="Fitzgerald M."/>
            <person name="Haas B."/>
            <person name="Abouelleil A."/>
            <person name="Alvarado L."/>
            <person name="Arachchi H.M."/>
            <person name="Berlin A."/>
            <person name="Brown A."/>
            <person name="Chapman S.B."/>
            <person name="Chen Z."/>
            <person name="Dunbar C."/>
            <person name="Freedman E."/>
            <person name="Gearin G."/>
            <person name="Gellesch M."/>
            <person name="Goldberg J."/>
            <person name="Griggs A."/>
            <person name="Gujja S."/>
            <person name="Heiman D."/>
            <person name="Howarth C."/>
            <person name="Larson L."/>
            <person name="Lui A."/>
            <person name="MacDonald P.J.P."/>
            <person name="Montmayeur A."/>
            <person name="Murphy C."/>
            <person name="Neiman D."/>
            <person name="Pearson M."/>
            <person name="Priest M."/>
            <person name="Roberts A."/>
            <person name="Saif S."/>
            <person name="Shea T."/>
            <person name="Shenoy N."/>
            <person name="Sisk P."/>
            <person name="Stolte C."/>
            <person name="Sykes S."/>
            <person name="Wortman J."/>
            <person name="Nusbaum C."/>
            <person name="Birren B."/>
        </authorList>
    </citation>
    <scope>NUCLEOTIDE SEQUENCE [LARGE SCALE GENOMIC DNA]</scope>
    <source>
        <strain evidence="9 12">ACC19a</strain>
    </source>
</reference>
<dbReference type="HOGENOM" id="CLU_036879_1_2_9"/>
<dbReference type="InterPro" id="IPR035906">
    <property type="entry name" value="MetI-like_sf"/>
</dbReference>
<keyword evidence="2 7" id="KW-0813">Transport</keyword>
<feature type="transmembrane region" description="Helical" evidence="7">
    <location>
        <begin position="187"/>
        <end position="206"/>
    </location>
</feature>
<dbReference type="Proteomes" id="UP000006437">
    <property type="component" value="Unassembled WGS sequence"/>
</dbReference>
<comment type="similarity">
    <text evidence="7">Belongs to the binding-protein-dependent transport system permease family.</text>
</comment>
<evidence type="ECO:0000313" key="9">
    <source>
        <dbReference type="EMBL" id="EHL13014.1"/>
    </source>
</evidence>
<evidence type="ECO:0000256" key="4">
    <source>
        <dbReference type="ARBA" id="ARBA00022692"/>
    </source>
</evidence>
<dbReference type="GO" id="GO:0055085">
    <property type="term" value="P:transmembrane transport"/>
    <property type="evidence" value="ECO:0007669"/>
    <property type="project" value="InterPro"/>
</dbReference>
<name>G9X1P1_9FIRM</name>
<dbReference type="CDD" id="cd06261">
    <property type="entry name" value="TM_PBP2"/>
    <property type="match status" value="1"/>
</dbReference>
<proteinExistence type="inferred from homology"/>
<dbReference type="SUPFAM" id="SSF161098">
    <property type="entry name" value="MetI-like"/>
    <property type="match status" value="1"/>
</dbReference>
<feature type="transmembrane region" description="Helical" evidence="7">
    <location>
        <begin position="242"/>
        <end position="267"/>
    </location>
</feature>
<dbReference type="BioCyc" id="EBAC796937-HMP:GMGH-314-MONOMER"/>
<dbReference type="NCBIfam" id="NF045472">
    <property type="entry name" value="Opp4B"/>
    <property type="match status" value="1"/>
</dbReference>
<evidence type="ECO:0000256" key="5">
    <source>
        <dbReference type="ARBA" id="ARBA00022989"/>
    </source>
</evidence>
<feature type="transmembrane region" description="Helical" evidence="7">
    <location>
        <begin position="287"/>
        <end position="313"/>
    </location>
</feature>
<keyword evidence="3" id="KW-1003">Cell membrane</keyword>
<dbReference type="RefSeq" id="WP_009524551.1">
    <property type="nucleotide sequence ID" value="NZ_JBQMYE010000079.1"/>
</dbReference>
<evidence type="ECO:0000256" key="6">
    <source>
        <dbReference type="ARBA" id="ARBA00023136"/>
    </source>
</evidence>
<keyword evidence="6 7" id="KW-0472">Membrane</keyword>
<gene>
    <name evidence="10" type="ORF">HMPREF9628_00230</name>
    <name evidence="9" type="ORF">HMPREF9629_00314</name>
</gene>
<dbReference type="Proteomes" id="UP000003379">
    <property type="component" value="Unassembled WGS sequence"/>
</dbReference>
<reference evidence="10 11" key="2">
    <citation type="submission" date="2011-08" db="EMBL/GenBank/DDBJ databases">
        <title>The Genome Sequence of Eubacteriaceae bacterium CM5.</title>
        <authorList>
            <consortium name="The Broad Institute Genome Sequencing Platform"/>
            <person name="Earl A."/>
            <person name="Ward D."/>
            <person name="Feldgarden M."/>
            <person name="Gevers D."/>
            <person name="Sizova M."/>
            <person name="Hazen A."/>
            <person name="Epstein S."/>
            <person name="Young S.K."/>
            <person name="Zeng Q."/>
            <person name="Gargeya S."/>
            <person name="Fitzgerald M."/>
            <person name="Haas B."/>
            <person name="Abouelleil A."/>
            <person name="Alvarado L."/>
            <person name="Arachchi H.M."/>
            <person name="Berlin A."/>
            <person name="Brown A."/>
            <person name="Chapman S.B."/>
            <person name="Chen Z."/>
            <person name="Dunbar C."/>
            <person name="Freedman E."/>
            <person name="Gearin G."/>
            <person name="Gellesch M."/>
            <person name="Goldberg J."/>
            <person name="Griggs A."/>
            <person name="Gujja S."/>
            <person name="Heiman D."/>
            <person name="Howarth C."/>
            <person name="Larson L."/>
            <person name="Lui A."/>
            <person name="MacDonald P.J.P."/>
            <person name="Montmayeur A."/>
            <person name="Murphy C."/>
            <person name="Neiman D."/>
            <person name="Pearson M."/>
            <person name="Priest M."/>
            <person name="Roberts A."/>
            <person name="Saif S."/>
            <person name="Shea T."/>
            <person name="Shenoy N."/>
            <person name="Sisk P."/>
            <person name="Stolte C."/>
            <person name="Sykes S."/>
            <person name="Wortman J."/>
            <person name="Nusbaum C."/>
            <person name="Birren B."/>
        </authorList>
    </citation>
    <scope>NUCLEOTIDE SEQUENCE [LARGE SCALE GENOMIC DNA]</scope>
    <source>
        <strain evidence="10 11">CM5</strain>
    </source>
</reference>
<dbReference type="STRING" id="796937.HMPREF9630_01495"/>
<dbReference type="Gene3D" id="1.10.3720.10">
    <property type="entry name" value="MetI-like"/>
    <property type="match status" value="1"/>
</dbReference>
<evidence type="ECO:0000256" key="1">
    <source>
        <dbReference type="ARBA" id="ARBA00004651"/>
    </source>
</evidence>
<dbReference type="PATRIC" id="fig|796937.3.peg.1535"/>
<comment type="subcellular location">
    <subcellularLocation>
        <location evidence="1 7">Cell membrane</location>
        <topology evidence="1 7">Multi-pass membrane protein</topology>
    </subcellularLocation>
</comment>
<evidence type="ECO:0000313" key="12">
    <source>
        <dbReference type="Proteomes" id="UP000006437"/>
    </source>
</evidence>
<dbReference type="PANTHER" id="PTHR30465:SF0">
    <property type="entry name" value="OLIGOPEPTIDE TRANSPORT SYSTEM PERMEASE PROTEIN APPB"/>
    <property type="match status" value="1"/>
</dbReference>
<comment type="caution">
    <text evidence="9">The sequence shown here is derived from an EMBL/GenBank/DDBJ whole genome shotgun (WGS) entry which is preliminary data.</text>
</comment>
<keyword evidence="4 7" id="KW-0812">Transmembrane</keyword>
<protein>
    <recommendedName>
        <fullName evidence="8">ABC transmembrane type-1 domain-containing protein</fullName>
    </recommendedName>
</protein>